<evidence type="ECO:0000313" key="3">
    <source>
        <dbReference type="EMBL" id="MBY32718.1"/>
    </source>
</evidence>
<keyword evidence="1" id="KW-0539">Nucleus</keyword>
<reference evidence="3" key="1">
    <citation type="submission" date="2018-04" db="EMBL/GenBank/DDBJ databases">
        <title>Transcriptome of Schizaphis graminum biotype I.</title>
        <authorList>
            <person name="Scully E.D."/>
            <person name="Geib S.M."/>
            <person name="Palmer N.A."/>
            <person name="Koch K."/>
            <person name="Bradshaw J."/>
            <person name="Heng-Moss T."/>
            <person name="Sarath G."/>
        </authorList>
    </citation>
    <scope>NUCLEOTIDE SEQUENCE</scope>
</reference>
<accession>A0A2S2PTQ5</accession>
<comment type="subcellular location">
    <subcellularLocation>
        <location evidence="1">Nucleus</location>
    </subcellularLocation>
</comment>
<evidence type="ECO:0000256" key="1">
    <source>
        <dbReference type="PROSITE-ProRule" id="PRU00371"/>
    </source>
</evidence>
<organism evidence="3">
    <name type="scientific">Schizaphis graminum</name>
    <name type="common">Green bug aphid</name>
    <dbReference type="NCBI Taxonomy" id="13262"/>
    <lineage>
        <taxon>Eukaryota</taxon>
        <taxon>Metazoa</taxon>
        <taxon>Ecdysozoa</taxon>
        <taxon>Arthropoda</taxon>
        <taxon>Hexapoda</taxon>
        <taxon>Insecta</taxon>
        <taxon>Pterygota</taxon>
        <taxon>Neoptera</taxon>
        <taxon>Paraneoptera</taxon>
        <taxon>Hemiptera</taxon>
        <taxon>Sternorrhyncha</taxon>
        <taxon>Aphidomorpha</taxon>
        <taxon>Aphidoidea</taxon>
        <taxon>Aphididae</taxon>
        <taxon>Aphidini</taxon>
        <taxon>Schizaphis</taxon>
    </lineage>
</organism>
<dbReference type="GO" id="GO:0003677">
    <property type="term" value="F:DNA binding"/>
    <property type="evidence" value="ECO:0007669"/>
    <property type="project" value="InterPro"/>
</dbReference>
<protein>
    <recommendedName>
        <fullName evidence="2">BESS domain-containing protein</fullName>
    </recommendedName>
</protein>
<feature type="domain" description="BESS" evidence="2">
    <location>
        <begin position="134"/>
        <end position="173"/>
    </location>
</feature>
<dbReference type="InterPro" id="IPR004210">
    <property type="entry name" value="BESS_motif"/>
</dbReference>
<dbReference type="PROSITE" id="PS51031">
    <property type="entry name" value="BESS"/>
    <property type="match status" value="1"/>
</dbReference>
<dbReference type="GO" id="GO:0005634">
    <property type="term" value="C:nucleus"/>
    <property type="evidence" value="ECO:0007669"/>
    <property type="project" value="UniProtKB-SubCell"/>
</dbReference>
<sequence>MRAGLRPGYKRMKGLEIQKKCKSLQDDYLVKALRKIENVKSGSAASVKSLSLLFKRLQLNVHENLTENPETQNLKRSFKTSDHTDKYLNYQPPKKKIKLHHFLNHLPLHRKHFGNISKKNLKNISLNISEKKEKDKDQLFCLSLYKEMKKLPKALRLKTKIEIYNLISQKQTTTNTSSKSYKIASV</sequence>
<dbReference type="AlphaFoldDB" id="A0A2S2PTQ5"/>
<dbReference type="EMBL" id="GGMR01020099">
    <property type="protein sequence ID" value="MBY32718.1"/>
    <property type="molecule type" value="Transcribed_RNA"/>
</dbReference>
<dbReference type="Pfam" id="PF02944">
    <property type="entry name" value="BESS"/>
    <property type="match status" value="1"/>
</dbReference>
<gene>
    <name evidence="3" type="ORF">g.53645</name>
</gene>
<name>A0A2S2PTQ5_SCHGA</name>
<proteinExistence type="predicted"/>
<evidence type="ECO:0000259" key="2">
    <source>
        <dbReference type="PROSITE" id="PS51031"/>
    </source>
</evidence>